<protein>
    <submittedName>
        <fullName evidence="10">Response regulator transcription factor</fullName>
    </submittedName>
</protein>
<dbReference type="OrthoDB" id="9802426at2"/>
<dbReference type="GO" id="GO:0000156">
    <property type="term" value="F:phosphorelay response regulator activity"/>
    <property type="evidence" value="ECO:0007669"/>
    <property type="project" value="TreeGrafter"/>
</dbReference>
<dbReference type="Gene3D" id="1.10.10.10">
    <property type="entry name" value="Winged helix-like DNA-binding domain superfamily/Winged helix DNA-binding domain"/>
    <property type="match status" value="1"/>
</dbReference>
<evidence type="ECO:0000259" key="9">
    <source>
        <dbReference type="PROSITE" id="PS51755"/>
    </source>
</evidence>
<reference evidence="10 11" key="1">
    <citation type="submission" date="2018-12" db="EMBL/GenBank/DDBJ databases">
        <title>The genome of Variovorax gossypii DSM 100435.</title>
        <authorList>
            <person name="Gao J."/>
            <person name="Sun J."/>
        </authorList>
    </citation>
    <scope>NUCLEOTIDE SEQUENCE [LARGE SCALE GENOMIC DNA]</scope>
    <source>
        <strain evidence="10 11">DSM 100435</strain>
    </source>
</reference>
<accession>A0A3S0HH08</accession>
<keyword evidence="4 7" id="KW-0238">DNA-binding</keyword>
<dbReference type="SUPFAM" id="SSF46894">
    <property type="entry name" value="C-terminal effector domain of the bipartite response regulators"/>
    <property type="match status" value="1"/>
</dbReference>
<feature type="DNA-binding region" description="OmpR/PhoB-type" evidence="7">
    <location>
        <begin position="124"/>
        <end position="222"/>
    </location>
</feature>
<evidence type="ECO:0000256" key="2">
    <source>
        <dbReference type="ARBA" id="ARBA00023012"/>
    </source>
</evidence>
<dbReference type="Proteomes" id="UP000267418">
    <property type="component" value="Unassembled WGS sequence"/>
</dbReference>
<evidence type="ECO:0000313" key="11">
    <source>
        <dbReference type="Proteomes" id="UP000267418"/>
    </source>
</evidence>
<evidence type="ECO:0000313" key="10">
    <source>
        <dbReference type="EMBL" id="RTQ36593.1"/>
    </source>
</evidence>
<evidence type="ECO:0000256" key="3">
    <source>
        <dbReference type="ARBA" id="ARBA00023015"/>
    </source>
</evidence>
<dbReference type="Pfam" id="PF00486">
    <property type="entry name" value="Trans_reg_C"/>
    <property type="match status" value="1"/>
</dbReference>
<evidence type="ECO:0000256" key="6">
    <source>
        <dbReference type="PROSITE-ProRule" id="PRU00169"/>
    </source>
</evidence>
<keyword evidence="3" id="KW-0805">Transcription regulation</keyword>
<comment type="caution">
    <text evidence="10">The sequence shown here is derived from an EMBL/GenBank/DDBJ whole genome shotgun (WGS) entry which is preliminary data.</text>
</comment>
<evidence type="ECO:0000256" key="4">
    <source>
        <dbReference type="ARBA" id="ARBA00023125"/>
    </source>
</evidence>
<dbReference type="EMBL" id="RXOE01000001">
    <property type="protein sequence ID" value="RTQ36593.1"/>
    <property type="molecule type" value="Genomic_DNA"/>
</dbReference>
<dbReference type="InterPro" id="IPR011006">
    <property type="entry name" value="CheY-like_superfamily"/>
</dbReference>
<evidence type="ECO:0000256" key="7">
    <source>
        <dbReference type="PROSITE-ProRule" id="PRU01091"/>
    </source>
</evidence>
<keyword evidence="11" id="KW-1185">Reference proteome</keyword>
<dbReference type="GO" id="GO:0000976">
    <property type="term" value="F:transcription cis-regulatory region binding"/>
    <property type="evidence" value="ECO:0007669"/>
    <property type="project" value="TreeGrafter"/>
</dbReference>
<dbReference type="Gene3D" id="3.40.50.2300">
    <property type="match status" value="1"/>
</dbReference>
<evidence type="ECO:0000259" key="8">
    <source>
        <dbReference type="PROSITE" id="PS50110"/>
    </source>
</evidence>
<dbReference type="Gene3D" id="6.10.250.690">
    <property type="match status" value="1"/>
</dbReference>
<dbReference type="GO" id="GO:0032993">
    <property type="term" value="C:protein-DNA complex"/>
    <property type="evidence" value="ECO:0007669"/>
    <property type="project" value="TreeGrafter"/>
</dbReference>
<dbReference type="SMART" id="SM00448">
    <property type="entry name" value="REC"/>
    <property type="match status" value="1"/>
</dbReference>
<name>A0A3S0HH08_9BURK</name>
<dbReference type="InterPro" id="IPR001867">
    <property type="entry name" value="OmpR/PhoB-type_DNA-bd"/>
</dbReference>
<dbReference type="Pfam" id="PF00072">
    <property type="entry name" value="Response_reg"/>
    <property type="match status" value="1"/>
</dbReference>
<dbReference type="RefSeq" id="WP_126468579.1">
    <property type="nucleotide sequence ID" value="NZ_RXOE01000001.1"/>
</dbReference>
<keyword evidence="1 6" id="KW-0597">Phosphoprotein</keyword>
<sequence>MRILLIEDDRKAARLLARGLQEEGFVVDVVHTAEEGDEEAFVVAYDLIVLDWMLPGKDGLTLCRDLRQRGCKTPVLMLTARDALSDRVAGLNTGADDYLTKPFAFDELLARVRALLRRSELVRPVVLSLADLSLDPLSQRVLRGGMVLDLTHKEFAILQILLRHAGEVVSRSRLAEQVWKDDLIAIDNLIDVHISNLRRKVDAPPAAPLIQTVRGRGFRLAPADDSAGTGTGAAAHA</sequence>
<dbReference type="SUPFAM" id="SSF52172">
    <property type="entry name" value="CheY-like"/>
    <property type="match status" value="1"/>
</dbReference>
<feature type="domain" description="OmpR/PhoB-type" evidence="9">
    <location>
        <begin position="124"/>
        <end position="222"/>
    </location>
</feature>
<proteinExistence type="predicted"/>
<feature type="domain" description="Response regulatory" evidence="8">
    <location>
        <begin position="2"/>
        <end position="116"/>
    </location>
</feature>
<dbReference type="InterPro" id="IPR001789">
    <property type="entry name" value="Sig_transdc_resp-reg_receiver"/>
</dbReference>
<dbReference type="FunFam" id="3.40.50.2300:FF:000002">
    <property type="entry name" value="DNA-binding response regulator PhoP"/>
    <property type="match status" value="1"/>
</dbReference>
<dbReference type="SMART" id="SM00862">
    <property type="entry name" value="Trans_reg_C"/>
    <property type="match status" value="1"/>
</dbReference>
<keyword evidence="2" id="KW-0902">Two-component regulatory system</keyword>
<feature type="modified residue" description="4-aspartylphosphate" evidence="6">
    <location>
        <position position="51"/>
    </location>
</feature>
<dbReference type="InterPro" id="IPR036388">
    <property type="entry name" value="WH-like_DNA-bd_sf"/>
</dbReference>
<evidence type="ECO:0000256" key="5">
    <source>
        <dbReference type="ARBA" id="ARBA00023163"/>
    </source>
</evidence>
<dbReference type="GO" id="GO:0006355">
    <property type="term" value="P:regulation of DNA-templated transcription"/>
    <property type="evidence" value="ECO:0007669"/>
    <property type="project" value="InterPro"/>
</dbReference>
<dbReference type="PROSITE" id="PS51755">
    <property type="entry name" value="OMPR_PHOB"/>
    <property type="match status" value="1"/>
</dbReference>
<dbReference type="GO" id="GO:0005829">
    <property type="term" value="C:cytosol"/>
    <property type="evidence" value="ECO:0007669"/>
    <property type="project" value="TreeGrafter"/>
</dbReference>
<gene>
    <name evidence="10" type="ORF">EJP69_02285</name>
</gene>
<dbReference type="PANTHER" id="PTHR48111:SF22">
    <property type="entry name" value="REGULATOR OF RPOS"/>
    <property type="match status" value="1"/>
</dbReference>
<dbReference type="PROSITE" id="PS50110">
    <property type="entry name" value="RESPONSE_REGULATORY"/>
    <property type="match status" value="1"/>
</dbReference>
<dbReference type="PANTHER" id="PTHR48111">
    <property type="entry name" value="REGULATOR OF RPOS"/>
    <property type="match status" value="1"/>
</dbReference>
<keyword evidence="5" id="KW-0804">Transcription</keyword>
<organism evidence="10 11">
    <name type="scientific">Variovorax gossypii</name>
    <dbReference type="NCBI Taxonomy" id="1679495"/>
    <lineage>
        <taxon>Bacteria</taxon>
        <taxon>Pseudomonadati</taxon>
        <taxon>Pseudomonadota</taxon>
        <taxon>Betaproteobacteria</taxon>
        <taxon>Burkholderiales</taxon>
        <taxon>Comamonadaceae</taxon>
        <taxon>Variovorax</taxon>
    </lineage>
</organism>
<dbReference type="CDD" id="cd00383">
    <property type="entry name" value="trans_reg_C"/>
    <property type="match status" value="1"/>
</dbReference>
<dbReference type="InterPro" id="IPR039420">
    <property type="entry name" value="WalR-like"/>
</dbReference>
<dbReference type="InterPro" id="IPR016032">
    <property type="entry name" value="Sig_transdc_resp-reg_C-effctor"/>
</dbReference>
<dbReference type="AlphaFoldDB" id="A0A3S0HH08"/>
<evidence type="ECO:0000256" key="1">
    <source>
        <dbReference type="ARBA" id="ARBA00022553"/>
    </source>
</evidence>